<dbReference type="Proteomes" id="UP000074119">
    <property type="component" value="Chromosome"/>
</dbReference>
<dbReference type="PANTHER" id="PTHR35271">
    <property type="entry name" value="ABC TRANSPORTER, SUBSTRATE-BINDING LIPOPROTEIN-RELATED"/>
    <property type="match status" value="1"/>
</dbReference>
<dbReference type="KEGG" id="zal:AZF00_18685"/>
<dbReference type="RefSeq" id="WP_062384774.1">
    <property type="nucleotide sequence ID" value="NZ_CP014544.1"/>
</dbReference>
<dbReference type="AlphaFoldDB" id="A0A127MAG9"/>
<dbReference type="EMBL" id="CP014544">
    <property type="protein sequence ID" value="AMO70206.1"/>
    <property type="molecule type" value="Genomic_DNA"/>
</dbReference>
<sequence>MKKLLHGILLFLIFIPQVFSQINKPVVDLILPTETSELEYISKKLSKNNAFNVTTYINALPKEENRGDLLIIVSDKLLPLMNTDSYPAKFALYVNSLNFKSKNLKASAALFSDQPIQRQLLLLSHIFDKKIIVGIPYYNDFYKSVLTKEADNFNDLEFLIVKTEINDIRTVSKVIQNSDVLLATPEKKIYNSQTIRSILLSSYRHQTAVIGPNEGFVTAGALASVASSSDQYIDELIIMIEDYIETKKLPESRYPKNFIIKINTHVAESLGISISSEDQLLKIMKDD</sequence>
<gene>
    <name evidence="1" type="ORF">AZF00_18685</name>
</gene>
<dbReference type="InterPro" id="IPR007487">
    <property type="entry name" value="ABC_transpt-TYRBP-like"/>
</dbReference>
<protein>
    <recommendedName>
        <fullName evidence="3">ABC transporter substrate-binding protein</fullName>
    </recommendedName>
</protein>
<evidence type="ECO:0000313" key="1">
    <source>
        <dbReference type="EMBL" id="AMO70206.1"/>
    </source>
</evidence>
<accession>A0A127MAG9</accession>
<dbReference type="PANTHER" id="PTHR35271:SF1">
    <property type="entry name" value="ABC TRANSPORTER, SUBSTRATE-BINDING LIPOPROTEIN"/>
    <property type="match status" value="1"/>
</dbReference>
<reference evidence="1 2" key="1">
    <citation type="submission" date="2015-12" db="EMBL/GenBank/DDBJ databases">
        <authorList>
            <person name="Shamseldin A."/>
            <person name="Moawad H."/>
            <person name="Abd El-Rahim W.M."/>
            <person name="Sadowsky M.J."/>
        </authorList>
    </citation>
    <scope>NUCLEOTIDE SEQUENCE [LARGE SCALE GENOMIC DNA]</scope>
    <source>
        <strain evidence="1 2">SM2</strain>
    </source>
</reference>
<dbReference type="Gene3D" id="3.40.50.2300">
    <property type="match status" value="1"/>
</dbReference>
<evidence type="ECO:0000313" key="2">
    <source>
        <dbReference type="Proteomes" id="UP000074119"/>
    </source>
</evidence>
<organism evidence="1 2">
    <name type="scientific">Zhongshania aliphaticivorans</name>
    <dbReference type="NCBI Taxonomy" id="1470434"/>
    <lineage>
        <taxon>Bacteria</taxon>
        <taxon>Pseudomonadati</taxon>
        <taxon>Pseudomonadota</taxon>
        <taxon>Gammaproteobacteria</taxon>
        <taxon>Cellvibrionales</taxon>
        <taxon>Spongiibacteraceae</taxon>
        <taxon>Zhongshania</taxon>
    </lineage>
</organism>
<dbReference type="STRING" id="1470434.AZF00_18685"/>
<evidence type="ECO:0008006" key="3">
    <source>
        <dbReference type="Google" id="ProtNLM"/>
    </source>
</evidence>
<name>A0A127MAG9_9GAMM</name>
<proteinExistence type="predicted"/>